<feature type="compositionally biased region" description="Polar residues" evidence="1">
    <location>
        <begin position="84"/>
        <end position="102"/>
    </location>
</feature>
<feature type="compositionally biased region" description="Polar residues" evidence="1">
    <location>
        <begin position="48"/>
        <end position="72"/>
    </location>
</feature>
<gene>
    <name evidence="2" type="ORF">TCMB3V08_LOCUS7559</name>
</gene>
<proteinExistence type="predicted"/>
<feature type="compositionally biased region" description="Polar residues" evidence="1">
    <location>
        <begin position="128"/>
        <end position="148"/>
    </location>
</feature>
<feature type="compositionally biased region" description="Polar residues" evidence="1">
    <location>
        <begin position="1"/>
        <end position="17"/>
    </location>
</feature>
<reference evidence="2" key="1">
    <citation type="submission" date="2020-11" db="EMBL/GenBank/DDBJ databases">
        <authorList>
            <person name="Tran Van P."/>
        </authorList>
    </citation>
    <scope>NUCLEOTIDE SEQUENCE</scope>
</reference>
<evidence type="ECO:0000313" key="2">
    <source>
        <dbReference type="EMBL" id="CAD7574957.1"/>
    </source>
</evidence>
<organism evidence="2">
    <name type="scientific">Timema californicum</name>
    <name type="common">California timema</name>
    <name type="synonym">Walking stick</name>
    <dbReference type="NCBI Taxonomy" id="61474"/>
    <lineage>
        <taxon>Eukaryota</taxon>
        <taxon>Metazoa</taxon>
        <taxon>Ecdysozoa</taxon>
        <taxon>Arthropoda</taxon>
        <taxon>Hexapoda</taxon>
        <taxon>Insecta</taxon>
        <taxon>Pterygota</taxon>
        <taxon>Neoptera</taxon>
        <taxon>Polyneoptera</taxon>
        <taxon>Phasmatodea</taxon>
        <taxon>Timematodea</taxon>
        <taxon>Timematoidea</taxon>
        <taxon>Timematidae</taxon>
        <taxon>Timema</taxon>
    </lineage>
</organism>
<sequence>MASLVLTDSSQLTSDSQHLALRQKKGCTRRANNPSSPVQRMVEGDKSGWTSAQNTSSVMASTTTRSIMTKSLPSPHDHAILSAEVSSSPSPPQQATLSTESYGSRLGNDMGFTNRPGKAQQTRRKNAQNKSTNTNDSTTPEPSTSRKCTQPKDPRTIRTER</sequence>
<name>A0A7R9P9T3_TIMCA</name>
<feature type="compositionally biased region" description="Basic and acidic residues" evidence="1">
    <location>
        <begin position="150"/>
        <end position="161"/>
    </location>
</feature>
<dbReference type="AlphaFoldDB" id="A0A7R9P9T3"/>
<evidence type="ECO:0000256" key="1">
    <source>
        <dbReference type="SAM" id="MobiDB-lite"/>
    </source>
</evidence>
<accession>A0A7R9P9T3</accession>
<protein>
    <submittedName>
        <fullName evidence="2">(California timema) hypothetical protein</fullName>
    </submittedName>
</protein>
<dbReference type="EMBL" id="OE182795">
    <property type="protein sequence ID" value="CAD7574957.1"/>
    <property type="molecule type" value="Genomic_DNA"/>
</dbReference>
<feature type="region of interest" description="Disordered" evidence="1">
    <location>
        <begin position="1"/>
        <end position="161"/>
    </location>
</feature>